<sequence>MMVPGLACGGDLKGVWREYDDDTGNLAALIRIEKLPDGSYEGSIEKVFPLSGEDAGLVCERCPGSLHNHSLRGLRILSGMKRRSDLTFDGGEVLDPDDGKTYRCRIRLSDDGNTIEVTGYLGVNWIGQSEIWRRAK</sequence>
<gene>
    <name evidence="2" type="ORF">GALL_311760</name>
</gene>
<name>A0A1J5RFQ8_9ZZZZ</name>
<comment type="caution">
    <text evidence="2">The sequence shown here is derived from an EMBL/GenBank/DDBJ whole genome shotgun (WGS) entry which is preliminary data.</text>
</comment>
<dbReference type="InterPro" id="IPR019223">
    <property type="entry name" value="DUF2147"/>
</dbReference>
<organism evidence="2">
    <name type="scientific">mine drainage metagenome</name>
    <dbReference type="NCBI Taxonomy" id="410659"/>
    <lineage>
        <taxon>unclassified sequences</taxon>
        <taxon>metagenomes</taxon>
        <taxon>ecological metagenomes</taxon>
    </lineage>
</organism>
<dbReference type="PANTHER" id="PTHR36919">
    <property type="entry name" value="BLR1215 PROTEIN"/>
    <property type="match status" value="1"/>
</dbReference>
<feature type="domain" description="DUF2147" evidence="1">
    <location>
        <begin position="14"/>
        <end position="134"/>
    </location>
</feature>
<proteinExistence type="predicted"/>
<reference evidence="2" key="1">
    <citation type="submission" date="2016-10" db="EMBL/GenBank/DDBJ databases">
        <title>Sequence of Gallionella enrichment culture.</title>
        <authorList>
            <person name="Poehlein A."/>
            <person name="Muehling M."/>
            <person name="Daniel R."/>
        </authorList>
    </citation>
    <scope>NUCLEOTIDE SEQUENCE</scope>
</reference>
<protein>
    <recommendedName>
        <fullName evidence="1">DUF2147 domain-containing protein</fullName>
    </recommendedName>
</protein>
<dbReference type="PANTHER" id="PTHR36919:SF3">
    <property type="entry name" value="BLL5882 PROTEIN"/>
    <property type="match status" value="1"/>
</dbReference>
<dbReference type="Gene3D" id="2.40.128.520">
    <property type="match status" value="1"/>
</dbReference>
<dbReference type="EMBL" id="MLJW01000449">
    <property type="protein sequence ID" value="OIQ86957.1"/>
    <property type="molecule type" value="Genomic_DNA"/>
</dbReference>
<accession>A0A1J5RFQ8</accession>
<dbReference type="AlphaFoldDB" id="A0A1J5RFQ8"/>
<evidence type="ECO:0000259" key="1">
    <source>
        <dbReference type="Pfam" id="PF09917"/>
    </source>
</evidence>
<dbReference type="Pfam" id="PF09917">
    <property type="entry name" value="DUF2147"/>
    <property type="match status" value="1"/>
</dbReference>
<evidence type="ECO:0000313" key="2">
    <source>
        <dbReference type="EMBL" id="OIQ86957.1"/>
    </source>
</evidence>